<evidence type="ECO:0000313" key="8">
    <source>
        <dbReference type="EMBL" id="KAF2900916.1"/>
    </source>
</evidence>
<keyword evidence="4" id="KW-0255">Endonuclease</keyword>
<reference evidence="8" key="1">
    <citation type="submission" date="2019-08" db="EMBL/GenBank/DDBJ databases">
        <title>The genome of the North American firefly Photinus pyralis.</title>
        <authorList>
            <consortium name="Photinus pyralis genome working group"/>
            <person name="Fallon T.R."/>
            <person name="Sander Lower S.E."/>
            <person name="Weng J.-K."/>
        </authorList>
    </citation>
    <scope>NUCLEOTIDE SEQUENCE</scope>
    <source>
        <strain evidence="8">TRF0915ILg1</strain>
        <tissue evidence="8">Whole body</tissue>
    </source>
</reference>
<dbReference type="InterPro" id="IPR041373">
    <property type="entry name" value="RT_RNaseH"/>
</dbReference>
<dbReference type="PANTHER" id="PTHR37984">
    <property type="entry name" value="PROTEIN CBG26694"/>
    <property type="match status" value="1"/>
</dbReference>
<dbReference type="AlphaFoldDB" id="A0A8K0GIT7"/>
<dbReference type="OrthoDB" id="6723241at2759"/>
<dbReference type="EMBL" id="VTPC01001951">
    <property type="protein sequence ID" value="KAF2900916.1"/>
    <property type="molecule type" value="Genomic_DNA"/>
</dbReference>
<evidence type="ECO:0000256" key="2">
    <source>
        <dbReference type="ARBA" id="ARBA00022695"/>
    </source>
</evidence>
<keyword evidence="6" id="KW-0695">RNA-directed DNA polymerase</keyword>
<dbReference type="Pfam" id="PF17917">
    <property type="entry name" value="RT_RNaseH"/>
    <property type="match status" value="1"/>
</dbReference>
<keyword evidence="9" id="KW-1185">Reference proteome</keyword>
<comment type="caution">
    <text evidence="8">The sequence shown here is derived from an EMBL/GenBank/DDBJ whole genome shotgun (WGS) entry which is preliminary data.</text>
</comment>
<evidence type="ECO:0000313" key="9">
    <source>
        <dbReference type="Proteomes" id="UP000801492"/>
    </source>
</evidence>
<proteinExistence type="predicted"/>
<dbReference type="SUPFAM" id="SSF56672">
    <property type="entry name" value="DNA/RNA polymerases"/>
    <property type="match status" value="1"/>
</dbReference>
<organism evidence="8 9">
    <name type="scientific">Ignelater luminosus</name>
    <name type="common">Cucubano</name>
    <name type="synonym">Pyrophorus luminosus</name>
    <dbReference type="NCBI Taxonomy" id="2038154"/>
    <lineage>
        <taxon>Eukaryota</taxon>
        <taxon>Metazoa</taxon>
        <taxon>Ecdysozoa</taxon>
        <taxon>Arthropoda</taxon>
        <taxon>Hexapoda</taxon>
        <taxon>Insecta</taxon>
        <taxon>Pterygota</taxon>
        <taxon>Neoptera</taxon>
        <taxon>Endopterygota</taxon>
        <taxon>Coleoptera</taxon>
        <taxon>Polyphaga</taxon>
        <taxon>Elateriformia</taxon>
        <taxon>Elateroidea</taxon>
        <taxon>Elateridae</taxon>
        <taxon>Agrypninae</taxon>
        <taxon>Pyrophorini</taxon>
        <taxon>Ignelater</taxon>
    </lineage>
</organism>
<dbReference type="PANTHER" id="PTHR37984:SF5">
    <property type="entry name" value="PROTEIN NYNRIN-LIKE"/>
    <property type="match status" value="1"/>
</dbReference>
<keyword evidence="3" id="KW-0540">Nuclease</keyword>
<keyword evidence="5" id="KW-0378">Hydrolase</keyword>
<keyword evidence="1" id="KW-0808">Transferase</keyword>
<dbReference type="GO" id="GO:0004519">
    <property type="term" value="F:endonuclease activity"/>
    <property type="evidence" value="ECO:0007669"/>
    <property type="project" value="UniProtKB-KW"/>
</dbReference>
<evidence type="ECO:0000259" key="7">
    <source>
        <dbReference type="Pfam" id="PF17917"/>
    </source>
</evidence>
<evidence type="ECO:0000256" key="6">
    <source>
        <dbReference type="ARBA" id="ARBA00022918"/>
    </source>
</evidence>
<protein>
    <recommendedName>
        <fullName evidence="7">Reverse transcriptase RNase H-like domain-containing protein</fullName>
    </recommendedName>
</protein>
<feature type="domain" description="Reverse transcriptase RNase H-like" evidence="7">
    <location>
        <begin position="418"/>
        <end position="519"/>
    </location>
</feature>
<sequence>MEVVSKKSRACAIRPTPVIRCCPFYDPDSFRVYYANSLQLSDAEKIVAIEMLHDFPPELDLIERNIVFIHGVPSLCEAAENFDKFCGIKSAISHQHIKLRGSRIKKDDSDARKFLEWFQQHPPFIVRNELMSLSNGIIGDESAINCKKKIYDTVTPIDTNLFYQRILSTFKQDDELEEYFKFELSPIPQSLFDELGMRKTVKSSLYPVFQEIRKDLPDFIKVYSCGKKERKLDDHPASSRRRNTAISYATTNPSVIIVGEDVDVMVLIVALTPEDKDIYLLKPEKGENKNVINSSAAEQKRHSSIKNHLLFLHATSGCDTTSSFMNKRKKTFFKLLKNNPTVSKKMKIFNSEDVTEEKIAEAGEELTRVLYKGKKGESVDRLRYVCFTQATARSKTQVKLESLPPTSGAAKMHFLRELPIILSCDASQTDVAKALHHKFSDGSERPIRFVSRTLTPAEKNYSMIRHLFRSKEFQKYLQGQKLILKTDHKPLIAIFGEYKGILQMAASRLQRWAIYLSGFNYTIEYVKGVNNEVDYFSCSPLDQSRTVPTRRKSGNYLNFIESLDSPIDLDRIRVETGKNPVIDDVSKFVNNGWSQYIKNVDITPYVRRKGTYC</sequence>
<name>A0A8K0GIT7_IGNLU</name>
<evidence type="ECO:0000256" key="3">
    <source>
        <dbReference type="ARBA" id="ARBA00022722"/>
    </source>
</evidence>
<dbReference type="GO" id="GO:0003964">
    <property type="term" value="F:RNA-directed DNA polymerase activity"/>
    <property type="evidence" value="ECO:0007669"/>
    <property type="project" value="UniProtKB-KW"/>
</dbReference>
<dbReference type="InterPro" id="IPR043502">
    <property type="entry name" value="DNA/RNA_pol_sf"/>
</dbReference>
<dbReference type="CDD" id="cd09274">
    <property type="entry name" value="RNase_HI_RT_Ty3"/>
    <property type="match status" value="1"/>
</dbReference>
<dbReference type="GO" id="GO:0016787">
    <property type="term" value="F:hydrolase activity"/>
    <property type="evidence" value="ECO:0007669"/>
    <property type="project" value="UniProtKB-KW"/>
</dbReference>
<evidence type="ECO:0000256" key="1">
    <source>
        <dbReference type="ARBA" id="ARBA00022679"/>
    </source>
</evidence>
<dbReference type="Proteomes" id="UP000801492">
    <property type="component" value="Unassembled WGS sequence"/>
</dbReference>
<evidence type="ECO:0000256" key="5">
    <source>
        <dbReference type="ARBA" id="ARBA00022801"/>
    </source>
</evidence>
<gene>
    <name evidence="8" type="ORF">ILUMI_05270</name>
</gene>
<dbReference type="InterPro" id="IPR050951">
    <property type="entry name" value="Retrovirus_Pol_polyprotein"/>
</dbReference>
<keyword evidence="2" id="KW-0548">Nucleotidyltransferase</keyword>
<evidence type="ECO:0000256" key="4">
    <source>
        <dbReference type="ARBA" id="ARBA00022759"/>
    </source>
</evidence>
<accession>A0A8K0GIT7</accession>